<dbReference type="GO" id="GO:0008765">
    <property type="term" value="F:UDP-N-acetylmuramoylalanyl-D-glutamate-2,6-diaminopimelate ligase activity"/>
    <property type="evidence" value="ECO:0007669"/>
    <property type="project" value="UniProtKB-EC"/>
</dbReference>
<evidence type="ECO:0000256" key="3">
    <source>
        <dbReference type="ARBA" id="ARBA00022598"/>
    </source>
</evidence>
<evidence type="ECO:0000256" key="4">
    <source>
        <dbReference type="ARBA" id="ARBA00022741"/>
    </source>
</evidence>
<dbReference type="EC" id="6.3.2.13" evidence="12"/>
<dbReference type="InterPro" id="IPR035911">
    <property type="entry name" value="MurE/MurF_N"/>
</dbReference>
<keyword evidence="6 9" id="KW-0133">Cell shape</keyword>
<dbReference type="GO" id="GO:0051301">
    <property type="term" value="P:cell division"/>
    <property type="evidence" value="ECO:0007669"/>
    <property type="project" value="UniProtKB-KW"/>
</dbReference>
<dbReference type="SUPFAM" id="SSF53244">
    <property type="entry name" value="MurD-like peptide ligases, peptide-binding domain"/>
    <property type="match status" value="1"/>
</dbReference>
<dbReference type="GO" id="GO:0005737">
    <property type="term" value="C:cytoplasm"/>
    <property type="evidence" value="ECO:0007669"/>
    <property type="project" value="UniProtKB-SubCell"/>
</dbReference>
<evidence type="ECO:0000256" key="9">
    <source>
        <dbReference type="RuleBase" id="RU004135"/>
    </source>
</evidence>
<comment type="pathway">
    <text evidence="9">Cell wall biogenesis; peptidoglycan biosynthesis.</text>
</comment>
<dbReference type="Pfam" id="PF02875">
    <property type="entry name" value="Mur_ligase_C"/>
    <property type="match status" value="1"/>
</dbReference>
<evidence type="ECO:0000313" key="12">
    <source>
        <dbReference type="EMBL" id="HIV03973.1"/>
    </source>
</evidence>
<gene>
    <name evidence="12" type="ORF">IAC75_02345</name>
</gene>
<dbReference type="GO" id="GO:0004326">
    <property type="term" value="F:tetrahydrofolylpolyglutamate synthase activity"/>
    <property type="evidence" value="ECO:0007669"/>
    <property type="project" value="InterPro"/>
</dbReference>
<dbReference type="GO" id="GO:0071555">
    <property type="term" value="P:cell wall organization"/>
    <property type="evidence" value="ECO:0007669"/>
    <property type="project" value="UniProtKB-KW"/>
</dbReference>
<evidence type="ECO:0000256" key="1">
    <source>
        <dbReference type="ARBA" id="ARBA00005898"/>
    </source>
</evidence>
<keyword evidence="3 12" id="KW-0436">Ligase</keyword>
<dbReference type="PANTHER" id="PTHR23135:SF4">
    <property type="entry name" value="UDP-N-ACETYLMURAMOYL-L-ALANYL-D-GLUTAMATE--2,6-DIAMINOPIMELATE LIGASE MURE HOMOLOG, CHLOROPLASTIC"/>
    <property type="match status" value="1"/>
</dbReference>
<evidence type="ECO:0000259" key="11">
    <source>
        <dbReference type="Pfam" id="PF08245"/>
    </source>
</evidence>
<keyword evidence="4" id="KW-0547">Nucleotide-binding</keyword>
<dbReference type="HAMAP" id="MF_00208">
    <property type="entry name" value="MurE"/>
    <property type="match status" value="1"/>
</dbReference>
<evidence type="ECO:0000256" key="8">
    <source>
        <dbReference type="ARBA" id="ARBA00023316"/>
    </source>
</evidence>
<dbReference type="Pfam" id="PF08245">
    <property type="entry name" value="Mur_ligase_M"/>
    <property type="match status" value="1"/>
</dbReference>
<accession>A0A9D1NIY7</accession>
<dbReference type="GO" id="GO:0005524">
    <property type="term" value="F:ATP binding"/>
    <property type="evidence" value="ECO:0007669"/>
    <property type="project" value="UniProtKB-KW"/>
</dbReference>
<dbReference type="PANTHER" id="PTHR23135">
    <property type="entry name" value="MUR LIGASE FAMILY MEMBER"/>
    <property type="match status" value="1"/>
</dbReference>
<name>A0A9D1NIY7_9BACT</name>
<dbReference type="Gene3D" id="3.40.1190.10">
    <property type="entry name" value="Mur-like, catalytic domain"/>
    <property type="match status" value="1"/>
</dbReference>
<evidence type="ECO:0000256" key="6">
    <source>
        <dbReference type="ARBA" id="ARBA00022960"/>
    </source>
</evidence>
<evidence type="ECO:0000313" key="13">
    <source>
        <dbReference type="Proteomes" id="UP000886812"/>
    </source>
</evidence>
<dbReference type="NCBIfam" id="TIGR01085">
    <property type="entry name" value="murE"/>
    <property type="match status" value="1"/>
</dbReference>
<keyword evidence="7 9" id="KW-0573">Peptidoglycan synthesis</keyword>
<dbReference type="InterPro" id="IPR036615">
    <property type="entry name" value="Mur_ligase_C_dom_sf"/>
</dbReference>
<evidence type="ECO:0000256" key="7">
    <source>
        <dbReference type="ARBA" id="ARBA00022984"/>
    </source>
</evidence>
<sequence>MDGLRTSGARFAEDAVRRGAVAVAARERLALPPDIAQVVVPDVSRAVALAARAFFDDPAGALRLVGVTGTNGKTSVTSLVRFLMMRQTDAPWGLIGTVRYELGRRSVPSYKTTPESLDLAELFSEMRDAGCVGAAMEVSSHAIAQNRVFGLPFAVTAFTNLTQDHMDYHGNMENYFAVKSRLFDGSQGAFPQAAVVNADDAWGRRLLKNLPPQTRAVPFGLDAPADFRGNAAGFFAENVELGAGGSAFLLRCPAGTFPVRTRLPGDYNVSNALCALALVGALGGNVARAVRDVADFPGVPGRMERVPDNPFPFDVFVDYAHTDDALKNALGMLKKIARGRVLAVFGCGGNRDRGKRPKMTDAVQRLADFTWATSDNPRKEPLEQIFADMKAGVSAPERIVFEPDRRRAIALALDAARADDCVLIAGKGHETYQEFADITLPFDDKETARELLALKRCRVAGTPPQN</sequence>
<dbReference type="InterPro" id="IPR005761">
    <property type="entry name" value="UDP-N-AcMur-Glu-dNH2Pim_ligase"/>
</dbReference>
<reference evidence="12" key="1">
    <citation type="submission" date="2020-10" db="EMBL/GenBank/DDBJ databases">
        <authorList>
            <person name="Gilroy R."/>
        </authorList>
    </citation>
    <scope>NUCLEOTIDE SEQUENCE</scope>
    <source>
        <strain evidence="12">10669</strain>
    </source>
</reference>
<comment type="similarity">
    <text evidence="1">Belongs to the MurCDEF family. MurE subfamily.</text>
</comment>
<protein>
    <submittedName>
        <fullName evidence="12">UDP-N-acetylmuramoyl-L-alanyl-D-glutamate--2, 6-diaminopimelate ligase</fullName>
        <ecNumber evidence="12">6.3.2.13</ecNumber>
    </submittedName>
</protein>
<dbReference type="SUPFAM" id="SSF63418">
    <property type="entry name" value="MurE/MurF N-terminal domain"/>
    <property type="match status" value="1"/>
</dbReference>
<dbReference type="InterPro" id="IPR036565">
    <property type="entry name" value="Mur-like_cat_sf"/>
</dbReference>
<keyword evidence="5" id="KW-0067">ATP-binding</keyword>
<dbReference type="AlphaFoldDB" id="A0A9D1NIY7"/>
<dbReference type="GO" id="GO:0009252">
    <property type="term" value="P:peptidoglycan biosynthetic process"/>
    <property type="evidence" value="ECO:0007669"/>
    <property type="project" value="UniProtKB-KW"/>
</dbReference>
<dbReference type="InterPro" id="IPR004101">
    <property type="entry name" value="Mur_ligase_C"/>
</dbReference>
<dbReference type="GO" id="GO:0008360">
    <property type="term" value="P:regulation of cell shape"/>
    <property type="evidence" value="ECO:0007669"/>
    <property type="project" value="UniProtKB-KW"/>
</dbReference>
<keyword evidence="8 9" id="KW-0961">Cell wall biogenesis/degradation</keyword>
<dbReference type="SUPFAM" id="SSF53623">
    <property type="entry name" value="MurD-like peptide ligases, catalytic domain"/>
    <property type="match status" value="1"/>
</dbReference>
<dbReference type="PROSITE" id="PS01011">
    <property type="entry name" value="FOLYLPOLYGLU_SYNT_1"/>
    <property type="match status" value="1"/>
</dbReference>
<reference evidence="12" key="2">
    <citation type="journal article" date="2021" name="PeerJ">
        <title>Extensive microbial diversity within the chicken gut microbiome revealed by metagenomics and culture.</title>
        <authorList>
            <person name="Gilroy R."/>
            <person name="Ravi A."/>
            <person name="Getino M."/>
            <person name="Pursley I."/>
            <person name="Horton D.L."/>
            <person name="Alikhan N.F."/>
            <person name="Baker D."/>
            <person name="Gharbi K."/>
            <person name="Hall N."/>
            <person name="Watson M."/>
            <person name="Adriaenssens E.M."/>
            <person name="Foster-Nyarko E."/>
            <person name="Jarju S."/>
            <person name="Secka A."/>
            <person name="Antonio M."/>
            <person name="Oren A."/>
            <person name="Chaudhuri R.R."/>
            <person name="La Ragione R."/>
            <person name="Hildebrand F."/>
            <person name="Pallen M.J."/>
        </authorList>
    </citation>
    <scope>NUCLEOTIDE SEQUENCE</scope>
    <source>
        <strain evidence="12">10669</strain>
    </source>
</reference>
<feature type="domain" description="Mur ligase C-terminal" evidence="10">
    <location>
        <begin position="301"/>
        <end position="428"/>
    </location>
</feature>
<comment type="subcellular location">
    <subcellularLocation>
        <location evidence="9">Cytoplasm</location>
    </subcellularLocation>
</comment>
<dbReference type="InterPro" id="IPR018109">
    <property type="entry name" value="Folylpolyglutamate_synth_CS"/>
</dbReference>
<keyword evidence="9" id="KW-0132">Cell division</keyword>
<evidence type="ECO:0000256" key="5">
    <source>
        <dbReference type="ARBA" id="ARBA00022840"/>
    </source>
</evidence>
<dbReference type="EMBL" id="DVOG01000063">
    <property type="protein sequence ID" value="HIV03973.1"/>
    <property type="molecule type" value="Genomic_DNA"/>
</dbReference>
<dbReference type="Gene3D" id="3.90.190.20">
    <property type="entry name" value="Mur ligase, C-terminal domain"/>
    <property type="match status" value="1"/>
</dbReference>
<keyword evidence="2" id="KW-0963">Cytoplasm</keyword>
<keyword evidence="9" id="KW-0131">Cell cycle</keyword>
<organism evidence="12 13">
    <name type="scientific">Candidatus Spyradosoma merdigallinarum</name>
    <dbReference type="NCBI Taxonomy" id="2840950"/>
    <lineage>
        <taxon>Bacteria</taxon>
        <taxon>Pseudomonadati</taxon>
        <taxon>Verrucomicrobiota</taxon>
        <taxon>Opitutia</taxon>
        <taxon>Opitutia incertae sedis</taxon>
        <taxon>Candidatus Spyradosoma</taxon>
    </lineage>
</organism>
<dbReference type="Proteomes" id="UP000886812">
    <property type="component" value="Unassembled WGS sequence"/>
</dbReference>
<proteinExistence type="inferred from homology"/>
<comment type="caution">
    <text evidence="12">The sequence shown here is derived from an EMBL/GenBank/DDBJ whole genome shotgun (WGS) entry which is preliminary data.</text>
</comment>
<dbReference type="InterPro" id="IPR013221">
    <property type="entry name" value="Mur_ligase_cen"/>
</dbReference>
<dbReference type="Gene3D" id="3.40.1390.10">
    <property type="entry name" value="MurE/MurF, N-terminal domain"/>
    <property type="match status" value="1"/>
</dbReference>
<evidence type="ECO:0000256" key="2">
    <source>
        <dbReference type="ARBA" id="ARBA00022490"/>
    </source>
</evidence>
<evidence type="ECO:0000259" key="10">
    <source>
        <dbReference type="Pfam" id="PF02875"/>
    </source>
</evidence>
<dbReference type="NCBIfam" id="NF001126">
    <property type="entry name" value="PRK00139.1-4"/>
    <property type="match status" value="1"/>
</dbReference>
<feature type="domain" description="Mur ligase central" evidence="11">
    <location>
        <begin position="67"/>
        <end position="278"/>
    </location>
</feature>
<feature type="non-terminal residue" evidence="12">
    <location>
        <position position="1"/>
    </location>
</feature>